<feature type="active site" evidence="6">
    <location>
        <position position="275"/>
    </location>
</feature>
<evidence type="ECO:0000256" key="5">
    <source>
        <dbReference type="ARBA" id="ARBA00024226"/>
    </source>
</evidence>
<dbReference type="Gene3D" id="3.40.605.10">
    <property type="entry name" value="Aldehyde Dehydrogenase, Chain A, domain 1"/>
    <property type="match status" value="1"/>
</dbReference>
<keyword evidence="4" id="KW-0520">NAD</keyword>
<evidence type="ECO:0000256" key="7">
    <source>
        <dbReference type="RuleBase" id="RU003345"/>
    </source>
</evidence>
<dbReference type="InterPro" id="IPR015590">
    <property type="entry name" value="Aldehyde_DH_dom"/>
</dbReference>
<dbReference type="PANTHER" id="PTHR43521">
    <property type="entry name" value="ALPHA-AMINOADIPIC SEMIALDEHYDE DEHYDROGENASE"/>
    <property type="match status" value="1"/>
</dbReference>
<protein>
    <recommendedName>
        <fullName evidence="5">aldehyde dehydrogenase (NAD(+))</fullName>
        <ecNumber evidence="5">1.2.1.3</ecNumber>
    </recommendedName>
</protein>
<dbReference type="InterPro" id="IPR016161">
    <property type="entry name" value="Ald_DH/histidinol_DH"/>
</dbReference>
<evidence type="ECO:0000256" key="2">
    <source>
        <dbReference type="ARBA" id="ARBA00011881"/>
    </source>
</evidence>
<keyword evidence="10" id="KW-1185">Reference proteome</keyword>
<dbReference type="OrthoDB" id="9762913at2"/>
<keyword evidence="3 7" id="KW-0560">Oxidoreductase</keyword>
<dbReference type="Pfam" id="PF00171">
    <property type="entry name" value="Aldedh"/>
    <property type="match status" value="1"/>
</dbReference>
<name>A0A399S304_9BACT</name>
<reference evidence="10" key="1">
    <citation type="submission" date="2018-08" db="EMBL/GenBank/DDBJ databases">
        <title>Mucilaginibacter sp. MYSH2.</title>
        <authorList>
            <person name="Seo T."/>
        </authorList>
    </citation>
    <scope>NUCLEOTIDE SEQUENCE [LARGE SCALE GENOMIC DNA]</scope>
    <source>
        <strain evidence="10">KIRAN</strain>
    </source>
</reference>
<dbReference type="PANTHER" id="PTHR43521:SF1">
    <property type="entry name" value="ALPHA-AMINOADIPIC SEMIALDEHYDE DEHYDROGENASE"/>
    <property type="match status" value="1"/>
</dbReference>
<dbReference type="GO" id="GO:0004029">
    <property type="term" value="F:aldehyde dehydrogenase (NAD+) activity"/>
    <property type="evidence" value="ECO:0007669"/>
    <property type="project" value="UniProtKB-EC"/>
</dbReference>
<feature type="domain" description="Aldehyde dehydrogenase" evidence="8">
    <location>
        <begin position="40"/>
        <end position="504"/>
    </location>
</feature>
<comment type="subunit">
    <text evidence="2">Homotetramer.</text>
</comment>
<evidence type="ECO:0000256" key="1">
    <source>
        <dbReference type="ARBA" id="ARBA00009986"/>
    </source>
</evidence>
<dbReference type="InterPro" id="IPR029510">
    <property type="entry name" value="Ald_DH_CS_GLU"/>
</dbReference>
<comment type="similarity">
    <text evidence="1 7">Belongs to the aldehyde dehydrogenase family.</text>
</comment>
<dbReference type="EC" id="1.2.1.3" evidence="5"/>
<evidence type="ECO:0000256" key="3">
    <source>
        <dbReference type="ARBA" id="ARBA00023002"/>
    </source>
</evidence>
<dbReference type="PROSITE" id="PS00687">
    <property type="entry name" value="ALDEHYDE_DEHYDR_GLU"/>
    <property type="match status" value="1"/>
</dbReference>
<gene>
    <name evidence="9" type="ORF">D1627_13375</name>
</gene>
<proteinExistence type="inferred from homology"/>
<sequence>MKQTIDELPIRKELADVLQQLGIKEVNPAYSTGLSWGGQEGRTTRTVTSPADGSTIATVNMATAEDYDHVVQQAQEAFKVWRKVTAPKRGEIVRQIGDKLRQHKEALGKLVSYEMGKIYQEGMGEVQEMIDICDFAVGLSRQLHGFTMHSERPQHRMYEQYHPLGIVGIISAFNFPVAVWSWNAMLAAVCGDVMIWKPSEKTPLTGIACQHIIRDVLAENELPEGIFNLIIGDAEIGSLMSHDKRVPLVSATGSTRMGKKVGEAVGARLGKSLLELGGNNAIILTENADLEMALRAIVFGAVGTCGQRCTSTRRLIIHESIYEQVKQRLLKAYQNLPIGHPLDSTTLVGPLIDKDSVTAFSAALEKVQQEGGALLVGGEVLTGEGYESGTYVKPAIVEAENHYEMVQEETFAPILYLIKYSGDVEDALELQNGVRQGLSSAIFSTNLLETEAFLSHWGSDCGIANVNIGTSGAEIGGAFGGEKETGGGRESGSDAWKVYMRRQTNTINYGRELPLAQGIKFDIAD</sequence>
<accession>A0A399S304</accession>
<dbReference type="SUPFAM" id="SSF53720">
    <property type="entry name" value="ALDH-like"/>
    <property type="match status" value="1"/>
</dbReference>
<dbReference type="Gene3D" id="3.40.309.10">
    <property type="entry name" value="Aldehyde Dehydrogenase, Chain A, domain 2"/>
    <property type="match status" value="1"/>
</dbReference>
<dbReference type="InterPro" id="IPR016163">
    <property type="entry name" value="Ald_DH_C"/>
</dbReference>
<dbReference type="Proteomes" id="UP000266005">
    <property type="component" value="Unassembled WGS sequence"/>
</dbReference>
<evidence type="ECO:0000313" key="10">
    <source>
        <dbReference type="Proteomes" id="UP000266005"/>
    </source>
</evidence>
<dbReference type="RefSeq" id="WP_119432756.1">
    <property type="nucleotide sequence ID" value="NZ_QWGE01000004.1"/>
</dbReference>
<evidence type="ECO:0000256" key="6">
    <source>
        <dbReference type="PROSITE-ProRule" id="PRU10007"/>
    </source>
</evidence>
<evidence type="ECO:0000259" key="8">
    <source>
        <dbReference type="Pfam" id="PF00171"/>
    </source>
</evidence>
<evidence type="ECO:0000256" key="4">
    <source>
        <dbReference type="ARBA" id="ARBA00023027"/>
    </source>
</evidence>
<dbReference type="EMBL" id="QWGE01000004">
    <property type="protein sequence ID" value="RIJ36819.1"/>
    <property type="molecule type" value="Genomic_DNA"/>
</dbReference>
<dbReference type="InterPro" id="IPR016162">
    <property type="entry name" value="Ald_DH_N"/>
</dbReference>
<dbReference type="CDD" id="cd07130">
    <property type="entry name" value="ALDH_F7_AASADH"/>
    <property type="match status" value="1"/>
</dbReference>
<dbReference type="FunFam" id="3.40.309.10:FF:000018">
    <property type="entry name" value="Alpha-aminoadipic semialdehyde dehydrogenase"/>
    <property type="match status" value="1"/>
</dbReference>
<evidence type="ECO:0000313" key="9">
    <source>
        <dbReference type="EMBL" id="RIJ36819.1"/>
    </source>
</evidence>
<comment type="caution">
    <text evidence="9">The sequence shown here is derived from an EMBL/GenBank/DDBJ whole genome shotgun (WGS) entry which is preliminary data.</text>
</comment>
<dbReference type="InterPro" id="IPR044638">
    <property type="entry name" value="ALDH7A1-like"/>
</dbReference>
<dbReference type="AlphaFoldDB" id="A0A399S304"/>
<organism evidence="9 10">
    <name type="scientific">Pontibacter oryzae</name>
    <dbReference type="NCBI Taxonomy" id="2304593"/>
    <lineage>
        <taxon>Bacteria</taxon>
        <taxon>Pseudomonadati</taxon>
        <taxon>Bacteroidota</taxon>
        <taxon>Cytophagia</taxon>
        <taxon>Cytophagales</taxon>
        <taxon>Hymenobacteraceae</taxon>
        <taxon>Pontibacter</taxon>
    </lineage>
</organism>